<evidence type="ECO:0000313" key="2">
    <source>
        <dbReference type="EMBL" id="ATN94025.1"/>
    </source>
</evidence>
<keyword evidence="2" id="KW-0540">Nuclease</keyword>
<dbReference type="GO" id="GO:0004519">
    <property type="term" value="F:endonuclease activity"/>
    <property type="evidence" value="ECO:0007669"/>
    <property type="project" value="UniProtKB-KW"/>
</dbReference>
<dbReference type="CDD" id="cd00085">
    <property type="entry name" value="HNHc"/>
    <property type="match status" value="1"/>
</dbReference>
<dbReference type="GO" id="GO:0008270">
    <property type="term" value="F:zinc ion binding"/>
    <property type="evidence" value="ECO:0007669"/>
    <property type="project" value="InterPro"/>
</dbReference>
<dbReference type="RefSeq" id="YP_010013552.1">
    <property type="nucleotide sequence ID" value="NC_053512.1"/>
</dbReference>
<name>A0A2D1GPX9_9CAUD</name>
<evidence type="ECO:0000313" key="3">
    <source>
        <dbReference type="Proteomes" id="UP000229090"/>
    </source>
</evidence>
<keyword evidence="2" id="KW-0255">Endonuclease</keyword>
<gene>
    <name evidence="2" type="primary">62</name>
    <name evidence="2" type="ORF">SEA_KUMAO_62</name>
</gene>
<dbReference type="InterPro" id="IPR002711">
    <property type="entry name" value="HNH"/>
</dbReference>
<accession>A0A2D1GPX9</accession>
<dbReference type="InterPro" id="IPR003615">
    <property type="entry name" value="HNH_nuc"/>
</dbReference>
<keyword evidence="3" id="KW-1185">Reference proteome</keyword>
<keyword evidence="2" id="KW-0378">Hydrolase</keyword>
<evidence type="ECO:0000259" key="1">
    <source>
        <dbReference type="Pfam" id="PF01844"/>
    </source>
</evidence>
<reference evidence="3" key="1">
    <citation type="submission" date="2017-09" db="EMBL/GenBank/DDBJ databases">
        <authorList>
            <person name="Ehlers B."/>
            <person name="Leendertz F.H."/>
        </authorList>
    </citation>
    <scope>NUCLEOTIDE SEQUENCE [LARGE SCALE GENOMIC DNA]</scope>
</reference>
<dbReference type="Proteomes" id="UP000229090">
    <property type="component" value="Segment"/>
</dbReference>
<dbReference type="Pfam" id="PF01844">
    <property type="entry name" value="HNH"/>
    <property type="match status" value="1"/>
</dbReference>
<dbReference type="EMBL" id="MG009575">
    <property type="protein sequence ID" value="ATN94025.1"/>
    <property type="molecule type" value="Genomic_DNA"/>
</dbReference>
<dbReference type="GeneID" id="63210165"/>
<feature type="domain" description="HNH" evidence="1">
    <location>
        <begin position="30"/>
        <end position="63"/>
    </location>
</feature>
<sequence>MPGKRERGVNKNFKVSTCIAMVYTRSGGLCERCGRKGESYHHRLKRSQGGLWTPSNIVLVCGHGTAGCHGWIEHNANDADSAGYHVRPWEKPEEKPVRTCIAGWALLDDDGSYHPASVRE</sequence>
<proteinExistence type="predicted"/>
<dbReference type="GO" id="GO:0003676">
    <property type="term" value="F:nucleic acid binding"/>
    <property type="evidence" value="ECO:0007669"/>
    <property type="project" value="InterPro"/>
</dbReference>
<protein>
    <submittedName>
        <fullName evidence="2">HNH endonuclease</fullName>
    </submittedName>
</protein>
<organism evidence="2 3">
    <name type="scientific">Mycobacterium phage Kumao</name>
    <dbReference type="NCBI Taxonomy" id="2041344"/>
    <lineage>
        <taxon>Viruses</taxon>
        <taxon>Duplodnaviria</taxon>
        <taxon>Heunggongvirae</taxon>
        <taxon>Uroviricota</taxon>
        <taxon>Caudoviricetes</taxon>
        <taxon>Vilmaviridae</taxon>
        <taxon>Kumaovirus</taxon>
        <taxon>Kumaovirus kumao</taxon>
    </lineage>
</organism>
<dbReference type="KEGG" id="vg:63210165"/>